<proteinExistence type="predicted"/>
<keyword evidence="3" id="KW-1185">Reference proteome</keyword>
<evidence type="ECO:0000313" key="3">
    <source>
        <dbReference type="Proteomes" id="UP001434883"/>
    </source>
</evidence>
<dbReference type="Proteomes" id="UP001434883">
    <property type="component" value="Unassembled WGS sequence"/>
</dbReference>
<name>A0ABV0S0C7_9TELE</name>
<comment type="caution">
    <text evidence="2">The sequence shown here is derived from an EMBL/GenBank/DDBJ whole genome shotgun (WGS) entry which is preliminary data.</text>
</comment>
<dbReference type="PANTHER" id="PTHR45679:SF6">
    <property type="entry name" value="ER DEGRADATION-ENHANCING ALPHA-MANNOSIDASE-LIKE PROTEIN 2"/>
    <property type="match status" value="1"/>
</dbReference>
<accession>A0ABV0S0C7</accession>
<protein>
    <submittedName>
        <fullName evidence="2">Uncharacterized protein</fullName>
    </submittedName>
</protein>
<dbReference type="Gene3D" id="1.50.10.10">
    <property type="match status" value="1"/>
</dbReference>
<dbReference type="InterPro" id="IPR012341">
    <property type="entry name" value="6hp_glycosidase-like_sf"/>
</dbReference>
<dbReference type="PANTHER" id="PTHR45679">
    <property type="entry name" value="ER DEGRADATION-ENHANCING ALPHA-MANNOSIDASE-LIKE PROTEIN 2"/>
    <property type="match status" value="1"/>
</dbReference>
<reference evidence="2 3" key="1">
    <citation type="submission" date="2021-06" db="EMBL/GenBank/DDBJ databases">
        <authorList>
            <person name="Palmer J.M."/>
        </authorList>
    </citation>
    <scope>NUCLEOTIDE SEQUENCE [LARGE SCALE GENOMIC DNA]</scope>
    <source>
        <strain evidence="2 3">XC_2019</strain>
        <tissue evidence="2">Muscle</tissue>
    </source>
</reference>
<dbReference type="EMBL" id="JAHRIN010061177">
    <property type="protein sequence ID" value="MEQ2213188.1"/>
    <property type="molecule type" value="Genomic_DNA"/>
</dbReference>
<gene>
    <name evidence="2" type="ORF">XENOCAPTIV_010943</name>
</gene>
<dbReference type="InterPro" id="IPR044674">
    <property type="entry name" value="EDEM1/2/3"/>
</dbReference>
<sequence>MTSATSCFLTAESQQQLSRSSGRRWTFCLRVHLSVHLSASMRAPVCAALLLWVLSDAAARRFSEEQMAAIRSEKNQNNHRFPVIMQSNKGQGSFPSVWFSPASCRKSDIWSYSSSFLVLDLTCRQRIRSMFYHAYNSYLNNAFPYDELRPLTCDGQDTWGR</sequence>
<evidence type="ECO:0000313" key="2">
    <source>
        <dbReference type="EMBL" id="MEQ2213188.1"/>
    </source>
</evidence>
<dbReference type="SUPFAM" id="SSF48225">
    <property type="entry name" value="Seven-hairpin glycosidases"/>
    <property type="match status" value="1"/>
</dbReference>
<evidence type="ECO:0000256" key="1">
    <source>
        <dbReference type="ARBA" id="ARBA00023180"/>
    </source>
</evidence>
<dbReference type="InterPro" id="IPR036026">
    <property type="entry name" value="Seven-hairpin_glycosidases"/>
</dbReference>
<keyword evidence="1" id="KW-0325">Glycoprotein</keyword>
<organism evidence="2 3">
    <name type="scientific">Xenoophorus captivus</name>
    <dbReference type="NCBI Taxonomy" id="1517983"/>
    <lineage>
        <taxon>Eukaryota</taxon>
        <taxon>Metazoa</taxon>
        <taxon>Chordata</taxon>
        <taxon>Craniata</taxon>
        <taxon>Vertebrata</taxon>
        <taxon>Euteleostomi</taxon>
        <taxon>Actinopterygii</taxon>
        <taxon>Neopterygii</taxon>
        <taxon>Teleostei</taxon>
        <taxon>Neoteleostei</taxon>
        <taxon>Acanthomorphata</taxon>
        <taxon>Ovalentaria</taxon>
        <taxon>Atherinomorphae</taxon>
        <taxon>Cyprinodontiformes</taxon>
        <taxon>Goodeidae</taxon>
        <taxon>Xenoophorus</taxon>
    </lineage>
</organism>